<dbReference type="NCBIfam" id="NF001924">
    <property type="entry name" value="PRK00702.1"/>
    <property type="match status" value="1"/>
</dbReference>
<comment type="pathway">
    <text evidence="3">Carbohydrate degradation; pentose phosphate pathway; D-ribose 5-phosphate from D-ribulose 5-phosphate (non-oxidative stage): step 1/1.</text>
</comment>
<keyword evidence="5" id="KW-1185">Reference proteome</keyword>
<dbReference type="HAMAP" id="MF_00170">
    <property type="entry name" value="Rib_5P_isom_A"/>
    <property type="match status" value="1"/>
</dbReference>
<keyword evidence="2 3" id="KW-0413">Isomerase</keyword>
<accession>A0A1M6WBG7</accession>
<dbReference type="GO" id="GO:0006014">
    <property type="term" value="P:D-ribose metabolic process"/>
    <property type="evidence" value="ECO:0007669"/>
    <property type="project" value="TreeGrafter"/>
</dbReference>
<dbReference type="PANTHER" id="PTHR11934:SF0">
    <property type="entry name" value="RIBOSE-5-PHOSPHATE ISOMERASE"/>
    <property type="match status" value="1"/>
</dbReference>
<dbReference type="InterPro" id="IPR004788">
    <property type="entry name" value="Ribose5P_isomerase_type_A"/>
</dbReference>
<dbReference type="GO" id="GO:0009052">
    <property type="term" value="P:pentose-phosphate shunt, non-oxidative branch"/>
    <property type="evidence" value="ECO:0007669"/>
    <property type="project" value="UniProtKB-UniRule"/>
</dbReference>
<evidence type="ECO:0000256" key="1">
    <source>
        <dbReference type="ARBA" id="ARBA00001713"/>
    </source>
</evidence>
<dbReference type="FunFam" id="3.40.50.1360:FF:000001">
    <property type="entry name" value="Ribose-5-phosphate isomerase A"/>
    <property type="match status" value="1"/>
</dbReference>
<dbReference type="PANTHER" id="PTHR11934">
    <property type="entry name" value="RIBOSE-5-PHOSPHATE ISOMERASE"/>
    <property type="match status" value="1"/>
</dbReference>
<dbReference type="NCBIfam" id="TIGR00021">
    <property type="entry name" value="rpiA"/>
    <property type="match status" value="1"/>
</dbReference>
<dbReference type="OrthoDB" id="5870696at2"/>
<dbReference type="FunFam" id="3.30.70.260:FF:000004">
    <property type="entry name" value="Ribose-5-phosphate isomerase A"/>
    <property type="match status" value="1"/>
</dbReference>
<gene>
    <name evidence="3" type="primary">rpiA</name>
    <name evidence="4" type="ORF">SAMN05192556_106104</name>
</gene>
<comment type="catalytic activity">
    <reaction evidence="1 3">
        <text>aldehydo-D-ribose 5-phosphate = D-ribulose 5-phosphate</text>
        <dbReference type="Rhea" id="RHEA:14657"/>
        <dbReference type="ChEBI" id="CHEBI:58121"/>
        <dbReference type="ChEBI" id="CHEBI:58273"/>
        <dbReference type="EC" id="5.3.1.6"/>
    </reaction>
</comment>
<feature type="binding site" evidence="3">
    <location>
        <begin position="32"/>
        <end position="35"/>
    </location>
    <ligand>
        <name>substrate</name>
    </ligand>
</feature>
<feature type="binding site" evidence="3">
    <location>
        <begin position="98"/>
        <end position="101"/>
    </location>
    <ligand>
        <name>substrate</name>
    </ligand>
</feature>
<dbReference type="UniPathway" id="UPA00115">
    <property type="reaction ID" value="UER00412"/>
</dbReference>
<dbReference type="Gene3D" id="3.30.70.260">
    <property type="match status" value="1"/>
</dbReference>
<feature type="binding site" evidence="3">
    <location>
        <position position="125"/>
    </location>
    <ligand>
        <name>substrate</name>
    </ligand>
</feature>
<dbReference type="Gene3D" id="3.40.50.1360">
    <property type="match status" value="1"/>
</dbReference>
<feature type="binding site" evidence="3">
    <location>
        <begin position="85"/>
        <end position="88"/>
    </location>
    <ligand>
        <name>substrate</name>
    </ligand>
</feature>
<evidence type="ECO:0000256" key="2">
    <source>
        <dbReference type="ARBA" id="ARBA00023235"/>
    </source>
</evidence>
<organism evidence="4 5">
    <name type="scientific">Halomonas caseinilytica</name>
    <dbReference type="NCBI Taxonomy" id="438744"/>
    <lineage>
        <taxon>Bacteria</taxon>
        <taxon>Pseudomonadati</taxon>
        <taxon>Pseudomonadota</taxon>
        <taxon>Gammaproteobacteria</taxon>
        <taxon>Oceanospirillales</taxon>
        <taxon>Halomonadaceae</taxon>
        <taxon>Halomonas</taxon>
    </lineage>
</organism>
<dbReference type="InterPro" id="IPR037171">
    <property type="entry name" value="NagB/RpiA_transferase-like"/>
</dbReference>
<comment type="subunit">
    <text evidence="3">Homodimer.</text>
</comment>
<evidence type="ECO:0000313" key="4">
    <source>
        <dbReference type="EMBL" id="SHK91100.1"/>
    </source>
</evidence>
<protein>
    <recommendedName>
        <fullName evidence="3">Ribose-5-phosphate isomerase A</fullName>
        <ecNumber evidence="3">5.3.1.6</ecNumber>
    </recommendedName>
    <alternativeName>
        <fullName evidence="3">Phosphoriboisomerase A</fullName>
        <shortName evidence="3">PRI</shortName>
    </alternativeName>
</protein>
<evidence type="ECO:0000256" key="3">
    <source>
        <dbReference type="HAMAP-Rule" id="MF_00170"/>
    </source>
</evidence>
<comment type="similarity">
    <text evidence="3">Belongs to the ribose 5-phosphate isomerase family.</text>
</comment>
<dbReference type="EC" id="5.3.1.6" evidence="3"/>
<proteinExistence type="inferred from homology"/>
<name>A0A1M6WBG7_9GAMM</name>
<dbReference type="AlphaFoldDB" id="A0A1M6WBG7"/>
<sequence>MTQDELKDAVAAAALDEIRPLLGRNVVIGVGTGSTANRFIDKLATLRGDFRGAVASSEATAERLRGHGIDVFELNETGTLPVYVDGADEVNAHFHMIKGGGAALTREKIVAACSERFVCIADASKRVGRLGNFPLPVEVIPMARSYVARELVRLGADPVYREGVITDNGNQILDCYEFMIDDPEAMEARLNSIAGVVTNGLFAARGADVLLLGTDQGVERLTPSGE</sequence>
<dbReference type="SUPFAM" id="SSF75445">
    <property type="entry name" value="D-ribose-5-phosphate isomerase (RpiA), lid domain"/>
    <property type="match status" value="1"/>
</dbReference>
<comment type="function">
    <text evidence="3">Catalyzes the reversible conversion of ribose-5-phosphate to ribulose 5-phosphate.</text>
</comment>
<dbReference type="RefSeq" id="WP_064699889.1">
    <property type="nucleotide sequence ID" value="NZ_BDEO01000008.1"/>
</dbReference>
<dbReference type="GO" id="GO:0004751">
    <property type="term" value="F:ribose-5-phosphate isomerase activity"/>
    <property type="evidence" value="ECO:0007669"/>
    <property type="project" value="UniProtKB-UniRule"/>
</dbReference>
<reference evidence="5" key="1">
    <citation type="submission" date="2016-11" db="EMBL/GenBank/DDBJ databases">
        <authorList>
            <person name="Varghese N."/>
            <person name="Submissions S."/>
        </authorList>
    </citation>
    <scope>NUCLEOTIDE SEQUENCE [LARGE SCALE GENOMIC DNA]</scope>
    <source>
        <strain evidence="5">ALO Sharm</strain>
    </source>
</reference>
<dbReference type="InterPro" id="IPR020672">
    <property type="entry name" value="Ribose5P_isomerase_typA_subgr"/>
</dbReference>
<dbReference type="GO" id="GO:0005829">
    <property type="term" value="C:cytosol"/>
    <property type="evidence" value="ECO:0007669"/>
    <property type="project" value="TreeGrafter"/>
</dbReference>
<evidence type="ECO:0000313" key="5">
    <source>
        <dbReference type="Proteomes" id="UP000184248"/>
    </source>
</evidence>
<dbReference type="CDD" id="cd01398">
    <property type="entry name" value="RPI_A"/>
    <property type="match status" value="1"/>
</dbReference>
<dbReference type="Pfam" id="PF06026">
    <property type="entry name" value="Rib_5-P_isom_A"/>
    <property type="match status" value="1"/>
</dbReference>
<feature type="active site" description="Proton acceptor" evidence="3">
    <location>
        <position position="107"/>
    </location>
</feature>
<dbReference type="EMBL" id="FRAL01000006">
    <property type="protein sequence ID" value="SHK91100.1"/>
    <property type="molecule type" value="Genomic_DNA"/>
</dbReference>
<dbReference type="Proteomes" id="UP000184248">
    <property type="component" value="Unassembled WGS sequence"/>
</dbReference>
<dbReference type="SUPFAM" id="SSF100950">
    <property type="entry name" value="NagB/RpiA/CoA transferase-like"/>
    <property type="match status" value="1"/>
</dbReference>